<dbReference type="PANTHER" id="PTHR44170">
    <property type="entry name" value="PROTEIN SIDEKICK"/>
    <property type="match status" value="1"/>
</dbReference>
<sequence>MLMLLRLMVLGSRLIQMALIRCRCRLIGLIEDGGSVKPSRASSASLLCVPFVWDAYHHPILLFLFLSTRAIKFSIVFADVYSTWTLLNAGLLCLTKAPRAMETWSIAGDCRRAIASQLPDLSRIPTPPTFIHEANPNIMYFVLDSAMLEESSSTINLKERRFLCKASGYPSVSYRWLKDGVPLNFEELNDRATSVPGEGTFILSKLRLEDEGIYQCIAENGNGSAYDREIVLRRTFMSYFPKSEPEIIDVELGDPLEKSCVPPPSVPPARVFWIFKGDDGSKFQTINSSFFSKNSEKYLVHEIYVQHLYSVSSVHCPIIFQGTIFIQYANYTDQLKVNMYFTCTAENTELKDYKFGNQFRMNILKNKRKSIRHVAPTEQYISPSVTIALRGRSFKLFCIYAGYPDLMPEWRKLNGVIDPRRVNWGTDFKKSLLIQDVDFHDEGDYECFFPSMPELSRRLKVNVHAAPYWVEGPPPSQNSSEGESVEFRCNARGKPTPNITFYKNGHKIVPDDRYSIDGEVLTIQNLRKAPDGAGDNAVYQCKAENAYGYVWANFYLNILSFPAVILEGPGNREVVVGELSVHMCRVFGSPKPKIEWRSPVLTGALYRYTPLNAEGISELVLYDVDKKHEASFECHASNKYGEASEIGSLVVRDPTRLFQYPSNTTVTAGNSIQLPCKAYHDNLLKVKYTWLIDGIPLGNLQPHIKVDENYTLIIENPKASDSADYTCVAETKLDKAERVATILVKDVPLPPFFVGVTCSERNAAVRFQHRDRPRTAAPVESFWVQYNSNDAEPDAWHIYPVPVTTRADKDWWTITVPLHPWGNFSFRAVARNEVGDSAPSLASTQCTTAAALPELNPANVVVRGTSPDNLVVSWDPVERVDWNGPDFHYVVEMKRADDDDSRWETAIVTDPNESQLVVPDQPTYEPYDVRVQSANSLGKATVSPATVRGYSGEGYPDEAPKNFRLVNVVAPTVATFAWDPVDPASLHGNFKGYKIVHWHDTGKRSDPVKKESLFDSSASQGTVYDLKPFRVNYAEVYAANDAYDSPPSQRIRFDMPEGVPSQVQSLSAFPLSHREIGVIWKPPREYNGHLIGYNLSYCLRRFLHYSEISESKSGASFADGSCMYRMYDVDVNHERIHGLKAESEYRVEMRGVTNAGLGDPSSVDVKTIPEDINKVNLKLLVQVIQMRRFDVIGMLFLVIGDAIENESVSMSPSQPSLAELGVGENQINISWIPGSYDAANPTPVGDKFFFKYRMKGTDQWEEAFPDGNNFSVTLDDLYPGTVYEVKSVSVVETEQGGLETESPVYYMSTLGRGNGSLAAWLIAVLVAILFLIFILLAIFFVVRCRGAKYPVSAKEKEQGREPMLKDDKGFGEYTYPDSMTDDRRSLAGGSKGESETDSMAEYGDGETGRFTEDGSFIGQYGNPKYIGGGLTDRTNPNLSTFV</sequence>
<keyword evidence="7" id="KW-1015">Disulfide bond</keyword>
<organism evidence="13 14">
    <name type="scientific">Trichinella patagoniensis</name>
    <dbReference type="NCBI Taxonomy" id="990121"/>
    <lineage>
        <taxon>Eukaryota</taxon>
        <taxon>Metazoa</taxon>
        <taxon>Ecdysozoa</taxon>
        <taxon>Nematoda</taxon>
        <taxon>Enoplea</taxon>
        <taxon>Dorylaimia</taxon>
        <taxon>Trichinellida</taxon>
        <taxon>Trichinellidae</taxon>
        <taxon>Trichinella</taxon>
    </lineage>
</organism>
<keyword evidence="2 9" id="KW-0812">Transmembrane</keyword>
<keyword evidence="5 9" id="KW-1133">Transmembrane helix</keyword>
<feature type="domain" description="Ig-like" evidence="11">
    <location>
        <begin position="562"/>
        <end position="650"/>
    </location>
</feature>
<feature type="domain" description="Ig-like" evidence="11">
    <location>
        <begin position="654"/>
        <end position="740"/>
    </location>
</feature>
<feature type="domain" description="Ig-like" evidence="11">
    <location>
        <begin position="376"/>
        <end position="447"/>
    </location>
</feature>
<dbReference type="Pfam" id="PF07679">
    <property type="entry name" value="I-set"/>
    <property type="match status" value="2"/>
</dbReference>
<dbReference type="FunFam" id="2.60.40.10:FF:000035">
    <property type="entry name" value="Contactin 1"/>
    <property type="match status" value="1"/>
</dbReference>
<evidence type="ECO:0000313" key="14">
    <source>
        <dbReference type="Proteomes" id="UP000054783"/>
    </source>
</evidence>
<dbReference type="SMART" id="SM00408">
    <property type="entry name" value="IGc2"/>
    <property type="match status" value="5"/>
</dbReference>
<evidence type="ECO:0000256" key="7">
    <source>
        <dbReference type="ARBA" id="ARBA00023157"/>
    </source>
</evidence>
<evidence type="ECO:0000259" key="12">
    <source>
        <dbReference type="PROSITE" id="PS50853"/>
    </source>
</evidence>
<feature type="domain" description="Ig-like" evidence="11">
    <location>
        <begin position="136"/>
        <end position="231"/>
    </location>
</feature>
<feature type="domain" description="Fibronectin type-III" evidence="12">
    <location>
        <begin position="1059"/>
        <end position="1171"/>
    </location>
</feature>
<gene>
    <name evidence="13" type="primary">Nrg</name>
    <name evidence="13" type="ORF">T12_9198</name>
</gene>
<dbReference type="Pfam" id="PF13882">
    <property type="entry name" value="Bravo_FIGEY"/>
    <property type="match status" value="1"/>
</dbReference>
<feature type="compositionally biased region" description="Basic and acidic residues" evidence="8">
    <location>
        <begin position="1355"/>
        <end position="1370"/>
    </location>
</feature>
<dbReference type="SMART" id="SM00409">
    <property type="entry name" value="IG"/>
    <property type="match status" value="6"/>
</dbReference>
<keyword evidence="3" id="KW-0677">Repeat</keyword>
<comment type="caution">
    <text evidence="13">The sequence shown here is derived from an EMBL/GenBank/DDBJ whole genome shotgun (WGS) entry which is preliminary data.</text>
</comment>
<dbReference type="InterPro" id="IPR036179">
    <property type="entry name" value="Ig-like_dom_sf"/>
</dbReference>
<keyword evidence="14" id="KW-1185">Reference proteome</keyword>
<evidence type="ECO:0000256" key="2">
    <source>
        <dbReference type="ARBA" id="ARBA00022692"/>
    </source>
</evidence>
<dbReference type="Proteomes" id="UP000054783">
    <property type="component" value="Unassembled WGS sequence"/>
</dbReference>
<dbReference type="InterPro" id="IPR003598">
    <property type="entry name" value="Ig_sub2"/>
</dbReference>
<dbReference type="CDD" id="cd00063">
    <property type="entry name" value="FN3"/>
    <property type="match status" value="5"/>
</dbReference>
<evidence type="ECO:0000256" key="8">
    <source>
        <dbReference type="SAM" id="MobiDB-lite"/>
    </source>
</evidence>
<dbReference type="InterPro" id="IPR003961">
    <property type="entry name" value="FN3_dom"/>
</dbReference>
<evidence type="ECO:0000313" key="13">
    <source>
        <dbReference type="EMBL" id="KRY22163.1"/>
    </source>
</evidence>
<dbReference type="InterPro" id="IPR007110">
    <property type="entry name" value="Ig-like_dom"/>
</dbReference>
<dbReference type="STRING" id="990121.A0A0V1AD49"/>
<keyword evidence="10" id="KW-0732">Signal</keyword>
<dbReference type="InterPro" id="IPR036116">
    <property type="entry name" value="FN3_sf"/>
</dbReference>
<dbReference type="OrthoDB" id="6244967at2759"/>
<dbReference type="PROSITE" id="PS50835">
    <property type="entry name" value="IG_LIKE"/>
    <property type="match status" value="5"/>
</dbReference>
<keyword evidence="6 9" id="KW-0472">Membrane</keyword>
<dbReference type="SMART" id="SM00060">
    <property type="entry name" value="FN3"/>
    <property type="match status" value="5"/>
</dbReference>
<feature type="signal peptide" evidence="10">
    <location>
        <begin position="1"/>
        <end position="17"/>
    </location>
</feature>
<dbReference type="Gene3D" id="2.60.40.10">
    <property type="entry name" value="Immunoglobulins"/>
    <property type="match status" value="10"/>
</dbReference>
<feature type="region of interest" description="Disordered" evidence="8">
    <location>
        <begin position="1355"/>
        <end position="1416"/>
    </location>
</feature>
<feature type="domain" description="Fibronectin type-III" evidence="12">
    <location>
        <begin position="1211"/>
        <end position="1309"/>
    </location>
</feature>
<dbReference type="InterPro" id="IPR003599">
    <property type="entry name" value="Ig_sub"/>
</dbReference>
<keyword evidence="4" id="KW-0130">Cell adhesion</keyword>
<dbReference type="GO" id="GO:0016020">
    <property type="term" value="C:membrane"/>
    <property type="evidence" value="ECO:0007669"/>
    <property type="project" value="UniProtKB-SubCell"/>
</dbReference>
<dbReference type="SUPFAM" id="SSF48726">
    <property type="entry name" value="Immunoglobulin"/>
    <property type="match status" value="5"/>
</dbReference>
<dbReference type="InterPro" id="IPR026966">
    <property type="entry name" value="Neurofascin/L1/NrCAM_C"/>
</dbReference>
<comment type="subcellular location">
    <subcellularLocation>
        <location evidence="1">Membrane</location>
        <topology evidence="1">Single-pass type I membrane protein</topology>
    </subcellularLocation>
</comment>
<evidence type="ECO:0000256" key="1">
    <source>
        <dbReference type="ARBA" id="ARBA00004479"/>
    </source>
</evidence>
<protein>
    <submittedName>
        <fullName evidence="13">Neuroglian</fullName>
    </submittedName>
</protein>
<evidence type="ECO:0000256" key="10">
    <source>
        <dbReference type="SAM" id="SignalP"/>
    </source>
</evidence>
<feature type="domain" description="Fibronectin type-III" evidence="12">
    <location>
        <begin position="747"/>
        <end position="851"/>
    </location>
</feature>
<evidence type="ECO:0000259" key="11">
    <source>
        <dbReference type="PROSITE" id="PS50835"/>
    </source>
</evidence>
<feature type="domain" description="Fibronectin type-III" evidence="12">
    <location>
        <begin position="959"/>
        <end position="1058"/>
    </location>
</feature>
<dbReference type="EMBL" id="JYDQ01000011">
    <property type="protein sequence ID" value="KRY22163.1"/>
    <property type="molecule type" value="Genomic_DNA"/>
</dbReference>
<name>A0A0V1AD49_9BILA</name>
<feature type="domain" description="Fibronectin type-III" evidence="12">
    <location>
        <begin position="856"/>
        <end position="954"/>
    </location>
</feature>
<dbReference type="SUPFAM" id="SSF49265">
    <property type="entry name" value="Fibronectin type III"/>
    <property type="match status" value="3"/>
</dbReference>
<reference evidence="13 14" key="1">
    <citation type="submission" date="2015-01" db="EMBL/GenBank/DDBJ databases">
        <title>Evolution of Trichinella species and genotypes.</title>
        <authorList>
            <person name="Korhonen P.K."/>
            <person name="Edoardo P."/>
            <person name="Giuseppe L.R."/>
            <person name="Gasser R.B."/>
        </authorList>
    </citation>
    <scope>NUCLEOTIDE SEQUENCE [LARGE SCALE GENOMIC DNA]</scope>
    <source>
        <strain evidence="13">ISS2496</strain>
    </source>
</reference>
<proteinExistence type="predicted"/>
<dbReference type="InterPro" id="IPR013783">
    <property type="entry name" value="Ig-like_fold"/>
</dbReference>
<feature type="domain" description="Ig-like" evidence="11">
    <location>
        <begin position="467"/>
        <end position="545"/>
    </location>
</feature>
<feature type="chain" id="PRO_5006874463" evidence="10">
    <location>
        <begin position="18"/>
        <end position="1442"/>
    </location>
</feature>
<dbReference type="PROSITE" id="PS50853">
    <property type="entry name" value="FN3"/>
    <property type="match status" value="5"/>
</dbReference>
<dbReference type="GO" id="GO:0098609">
    <property type="term" value="P:cell-cell adhesion"/>
    <property type="evidence" value="ECO:0007669"/>
    <property type="project" value="TreeGrafter"/>
</dbReference>
<dbReference type="PANTHER" id="PTHR44170:SF35">
    <property type="entry name" value="NEUROGLIAN"/>
    <property type="match status" value="1"/>
</dbReference>
<feature type="transmembrane region" description="Helical" evidence="9">
    <location>
        <begin position="1317"/>
        <end position="1342"/>
    </location>
</feature>
<dbReference type="Pfam" id="PF13927">
    <property type="entry name" value="Ig_3"/>
    <property type="match status" value="2"/>
</dbReference>
<evidence type="ECO:0000256" key="5">
    <source>
        <dbReference type="ARBA" id="ARBA00022989"/>
    </source>
</evidence>
<evidence type="ECO:0000256" key="9">
    <source>
        <dbReference type="SAM" id="Phobius"/>
    </source>
</evidence>
<evidence type="ECO:0000256" key="6">
    <source>
        <dbReference type="ARBA" id="ARBA00023136"/>
    </source>
</evidence>
<evidence type="ECO:0000256" key="3">
    <source>
        <dbReference type="ARBA" id="ARBA00022737"/>
    </source>
</evidence>
<dbReference type="Pfam" id="PF00041">
    <property type="entry name" value="fn3"/>
    <property type="match status" value="2"/>
</dbReference>
<evidence type="ECO:0000256" key="4">
    <source>
        <dbReference type="ARBA" id="ARBA00022889"/>
    </source>
</evidence>
<dbReference type="InterPro" id="IPR013098">
    <property type="entry name" value="Ig_I-set"/>
</dbReference>
<accession>A0A0V1AD49</accession>